<accession>A0ABR9ZGG5</accession>
<keyword evidence="3" id="KW-1185">Reference proteome</keyword>
<proteinExistence type="predicted"/>
<dbReference type="Proteomes" id="UP000635902">
    <property type="component" value="Unassembled WGS sequence"/>
</dbReference>
<gene>
    <name evidence="2" type="ORF">IRY30_00155</name>
</gene>
<reference evidence="2 3" key="1">
    <citation type="submission" date="2020-10" db="EMBL/GenBank/DDBJ databases">
        <title>Novel species in genus Corynebacterium.</title>
        <authorList>
            <person name="Zhang G."/>
        </authorList>
    </citation>
    <scope>NUCLEOTIDE SEQUENCE [LARGE SCALE GENOMIC DNA]</scope>
    <source>
        <strain evidence="2 3">DSM 45110</strain>
    </source>
</reference>
<dbReference type="EMBL" id="JADKMY010000001">
    <property type="protein sequence ID" value="MBF4552498.1"/>
    <property type="molecule type" value="Genomic_DNA"/>
</dbReference>
<evidence type="ECO:0008006" key="4">
    <source>
        <dbReference type="Google" id="ProtNLM"/>
    </source>
</evidence>
<evidence type="ECO:0000313" key="2">
    <source>
        <dbReference type="EMBL" id="MBF4552498.1"/>
    </source>
</evidence>
<protein>
    <recommendedName>
        <fullName evidence="4">ATP-binding protein</fullName>
    </recommendedName>
</protein>
<evidence type="ECO:0000256" key="1">
    <source>
        <dbReference type="SAM" id="MobiDB-lite"/>
    </source>
</evidence>
<name>A0ABR9ZGG5_9CORY</name>
<organism evidence="2 3">
    <name type="scientific">Corynebacterium suicordis DSM 45110</name>
    <dbReference type="NCBI Taxonomy" id="1121369"/>
    <lineage>
        <taxon>Bacteria</taxon>
        <taxon>Bacillati</taxon>
        <taxon>Actinomycetota</taxon>
        <taxon>Actinomycetes</taxon>
        <taxon>Mycobacteriales</taxon>
        <taxon>Corynebacteriaceae</taxon>
        <taxon>Corynebacterium</taxon>
    </lineage>
</organism>
<comment type="caution">
    <text evidence="2">The sequence shown here is derived from an EMBL/GenBank/DDBJ whole genome shotgun (WGS) entry which is preliminary data.</text>
</comment>
<dbReference type="RefSeq" id="WP_194555411.1">
    <property type="nucleotide sequence ID" value="NZ_JADKMY010000001.1"/>
</dbReference>
<feature type="region of interest" description="Disordered" evidence="1">
    <location>
        <begin position="498"/>
        <end position="527"/>
    </location>
</feature>
<evidence type="ECO:0000313" key="3">
    <source>
        <dbReference type="Proteomes" id="UP000635902"/>
    </source>
</evidence>
<sequence length="646" mass="70982">MSLFHHKQPISAQGATYANSFTQTMKGQSLDIWDMFTRESLQNSWDARDRTSDEDGVSFQINFTELNPNEIAVLRNEIFGSSTLGLERLGTALKRDSMSLLLVSDSGTNGLRGPSTAASSSDGAADFVSFVRNIGRSNSKELAGGTYGFGKGVFFIISEVSTVLVYTRTTDEIGQPVNRFIAMANGDSFDIDNVPYTGRHWWGLRKIERSQANITEYADPLTGDAADSLASILGMSDHFSEERPTGTCIAVLNPNFNETPEQGLTSIARSLTRWAWPHMIPVETGMDPIDFSVTCNGEDIEIPNPLEDPALKHFVDMYEEALEIELGSSQNVWTSTFRHRVAEVFTERPKKKKLGNLAVINLAKAIPEDKTVIGKEISNHIATMRNPRMVVEYYKGPRPLSGANYCGVFIADPDADEVFARSEPAAHHEWNHQTSSHDPNVLERFWGANAKTRSNPVRVFFTRLKSLLSDEGRNGNSTSDAENFASLTRLSSRLGSSIANARGGTDLRTPRTKPALSGAKPPALSGSKPNVQARLIALKRAGDNIEATFNCEISVPTGGSNYRVFPRPYLDSDRGKISAKELIEAGLQAPEFLGWEDSQTAHRLMDLTFAPGKHEVSACFLQPANSALGVTFDFEIAPQEMENQDV</sequence>